<dbReference type="HOGENOM" id="CLU_3131687_0_0_9"/>
<comment type="caution">
    <text evidence="1">The sequence shown here is derived from an EMBL/GenBank/DDBJ whole genome shotgun (WGS) entry which is preliminary data.</text>
</comment>
<organism evidence="1 2">
    <name type="scientific">Anaerococcus vaginalis ATCC 51170</name>
    <dbReference type="NCBI Taxonomy" id="655811"/>
    <lineage>
        <taxon>Bacteria</taxon>
        <taxon>Bacillati</taxon>
        <taxon>Bacillota</taxon>
        <taxon>Tissierellia</taxon>
        <taxon>Tissierellales</taxon>
        <taxon>Peptoniphilaceae</taxon>
        <taxon>Anaerococcus</taxon>
    </lineage>
</organism>
<keyword evidence="2" id="KW-1185">Reference proteome</keyword>
<evidence type="ECO:0000313" key="2">
    <source>
        <dbReference type="Proteomes" id="UP000003821"/>
    </source>
</evidence>
<sequence>MSKEVLEIKYLNKSYVKRKIINNLNMTVFRGNVYSFFEKKERGIQLLIE</sequence>
<dbReference type="RefSeq" id="WP_004838101.1">
    <property type="nucleotide sequence ID" value="NZ_GG700527.1"/>
</dbReference>
<gene>
    <name evidence="1" type="ORF">HMPREF0078_0131</name>
</gene>
<dbReference type="Proteomes" id="UP000003821">
    <property type="component" value="Unassembled WGS sequence"/>
</dbReference>
<evidence type="ECO:0008006" key="3">
    <source>
        <dbReference type="Google" id="ProtNLM"/>
    </source>
</evidence>
<proteinExistence type="predicted"/>
<dbReference type="AlphaFoldDB" id="C7HS82"/>
<dbReference type="EMBL" id="ACXU01000004">
    <property type="protein sequence ID" value="EEU13432.1"/>
    <property type="molecule type" value="Genomic_DNA"/>
</dbReference>
<dbReference type="GeneID" id="79021417"/>
<reference evidence="1 2" key="1">
    <citation type="submission" date="2009-08" db="EMBL/GenBank/DDBJ databases">
        <authorList>
            <person name="Muzny D."/>
            <person name="Qin X."/>
            <person name="Deng J."/>
            <person name="Jiang H."/>
            <person name="Liu Y."/>
            <person name="Qu J."/>
            <person name="Song X.-Z."/>
            <person name="Zhang L."/>
            <person name="Thornton R."/>
            <person name="Coyle M."/>
            <person name="Francisco L."/>
            <person name="Jackson L."/>
            <person name="Javaid M."/>
            <person name="Korchina V."/>
            <person name="Kovar C."/>
            <person name="Mata R."/>
            <person name="Mathew T."/>
            <person name="Ngo R."/>
            <person name="Nguyen L."/>
            <person name="Nguyen N."/>
            <person name="Okwuonu G."/>
            <person name="Ongeri F."/>
            <person name="Pham C."/>
            <person name="Simmons D."/>
            <person name="Wilczek-Boney K."/>
            <person name="Hale W."/>
            <person name="Jakkamsetti A."/>
            <person name="Pham P."/>
            <person name="Ruth R."/>
            <person name="San Lucas F."/>
            <person name="Warren J."/>
            <person name="Zhang J."/>
            <person name="Zhao Z."/>
            <person name="Zhou C."/>
            <person name="Zhu D."/>
            <person name="Lee S."/>
            <person name="Bess C."/>
            <person name="Blankenburg K."/>
            <person name="Forbes L."/>
            <person name="Fu Q."/>
            <person name="Gubbala S."/>
            <person name="Hirani K."/>
            <person name="Jayaseelan J.C."/>
            <person name="Lara F."/>
            <person name="Munidasa M."/>
            <person name="Palculict T."/>
            <person name="Patil S."/>
            <person name="Pu L.-L."/>
            <person name="Saada N."/>
            <person name="Tang L."/>
            <person name="Weissenberger G."/>
            <person name="Zhu Y."/>
            <person name="Hemphill L."/>
            <person name="Shang Y."/>
            <person name="Youmans B."/>
            <person name="Ayvaz T."/>
            <person name="Ross M."/>
            <person name="Santibanez J."/>
            <person name="Aqrawi P."/>
            <person name="Gross S."/>
            <person name="Joshi V."/>
            <person name="Fowler G."/>
            <person name="Nazareth L."/>
            <person name="Reid J."/>
            <person name="Worley K."/>
            <person name="Petrosino J."/>
            <person name="Highlander S."/>
            <person name="Gibbs R."/>
            <person name="Gibbs R."/>
        </authorList>
    </citation>
    <scope>NUCLEOTIDE SEQUENCE [LARGE SCALE GENOMIC DNA]</scope>
    <source>
        <strain evidence="1 2">ATCC 51170</strain>
    </source>
</reference>
<accession>C7HS82</accession>
<name>C7HS82_9FIRM</name>
<protein>
    <recommendedName>
        <fullName evidence="3">ABC transporter ATP-binding protein</fullName>
    </recommendedName>
</protein>
<evidence type="ECO:0000313" key="1">
    <source>
        <dbReference type="EMBL" id="EEU13432.1"/>
    </source>
</evidence>